<dbReference type="InterPro" id="IPR039283">
    <property type="entry name" value="MOSPD1/3"/>
</dbReference>
<dbReference type="Proteomes" id="UP001566132">
    <property type="component" value="Unassembled WGS sequence"/>
</dbReference>
<accession>A0ABD1FEQ5</accession>
<proteinExistence type="predicted"/>
<dbReference type="Gene3D" id="2.60.40.10">
    <property type="entry name" value="Immunoglobulins"/>
    <property type="match status" value="1"/>
</dbReference>
<dbReference type="InterPro" id="IPR013783">
    <property type="entry name" value="Ig-like_fold"/>
</dbReference>
<feature type="domain" description="MSP" evidence="6">
    <location>
        <begin position="12"/>
        <end position="92"/>
    </location>
</feature>
<protein>
    <recommendedName>
        <fullName evidence="6">MSP domain-containing protein</fullName>
    </recommendedName>
</protein>
<evidence type="ECO:0000256" key="2">
    <source>
        <dbReference type="ARBA" id="ARBA00022692"/>
    </source>
</evidence>
<gene>
    <name evidence="7" type="ORF">ABEB36_001478</name>
</gene>
<evidence type="ECO:0000259" key="6">
    <source>
        <dbReference type="Pfam" id="PF00635"/>
    </source>
</evidence>
<reference evidence="7 8" key="1">
    <citation type="submission" date="2024-05" db="EMBL/GenBank/DDBJ databases">
        <title>Genetic variation in Jamaican populations of the coffee berry borer (Hypothenemus hampei).</title>
        <authorList>
            <person name="Errbii M."/>
            <person name="Myrie A."/>
        </authorList>
    </citation>
    <scope>NUCLEOTIDE SEQUENCE [LARGE SCALE GENOMIC DNA]</scope>
    <source>
        <strain evidence="7">JA-Hopewell-2020-01-JO</strain>
        <tissue evidence="7">Whole body</tissue>
    </source>
</reference>
<name>A0ABD1FEQ5_HYPHA</name>
<feature type="transmembrane region" description="Helical" evidence="5">
    <location>
        <begin position="197"/>
        <end position="213"/>
    </location>
</feature>
<evidence type="ECO:0000256" key="3">
    <source>
        <dbReference type="ARBA" id="ARBA00022989"/>
    </source>
</evidence>
<dbReference type="Pfam" id="PF00635">
    <property type="entry name" value="Motile_Sperm"/>
    <property type="match status" value="1"/>
</dbReference>
<sequence length="215" mass="23893">MSLNLHQIPVFAFPSSLKFFLGTKSTHTQVLTLYSPYNFPVKYKVHCHSSAWDKYIVPNPEGTIPGQSSVDLVITHKQLITSNCNVPDKLKILIQDPVTEQIIGGKLVEAVLLNGERDNRSHTDEDFDFHSQEGSTRLVQSGRTLQRIPPNLQTTTTNHLVSSLIVAICAIILFLPTEAEAPKPTNLPSYLQVSHKIQLLASLLLGVFLCILVRT</sequence>
<keyword evidence="3 5" id="KW-1133">Transmembrane helix</keyword>
<dbReference type="PANTHER" id="PTHR34441:SF1">
    <property type="entry name" value="MOTILE SPERM DOMAIN-CONTAINING 1"/>
    <property type="match status" value="1"/>
</dbReference>
<evidence type="ECO:0000256" key="1">
    <source>
        <dbReference type="ARBA" id="ARBA00004141"/>
    </source>
</evidence>
<dbReference type="GO" id="GO:0016020">
    <property type="term" value="C:membrane"/>
    <property type="evidence" value="ECO:0007669"/>
    <property type="project" value="UniProtKB-SubCell"/>
</dbReference>
<keyword evidence="4 5" id="KW-0472">Membrane</keyword>
<dbReference type="PANTHER" id="PTHR34441">
    <property type="entry name" value="MOTILE SPERM DOMAIN-CONTAINING PROTEIN 1"/>
    <property type="match status" value="1"/>
</dbReference>
<dbReference type="EMBL" id="JBDJPC010000001">
    <property type="protein sequence ID" value="KAL1517747.1"/>
    <property type="molecule type" value="Genomic_DNA"/>
</dbReference>
<comment type="caution">
    <text evidence="7">The sequence shown here is derived from an EMBL/GenBank/DDBJ whole genome shotgun (WGS) entry which is preliminary data.</text>
</comment>
<keyword evidence="8" id="KW-1185">Reference proteome</keyword>
<organism evidence="7 8">
    <name type="scientific">Hypothenemus hampei</name>
    <name type="common">Coffee berry borer</name>
    <dbReference type="NCBI Taxonomy" id="57062"/>
    <lineage>
        <taxon>Eukaryota</taxon>
        <taxon>Metazoa</taxon>
        <taxon>Ecdysozoa</taxon>
        <taxon>Arthropoda</taxon>
        <taxon>Hexapoda</taxon>
        <taxon>Insecta</taxon>
        <taxon>Pterygota</taxon>
        <taxon>Neoptera</taxon>
        <taxon>Endopterygota</taxon>
        <taxon>Coleoptera</taxon>
        <taxon>Polyphaga</taxon>
        <taxon>Cucujiformia</taxon>
        <taxon>Curculionidae</taxon>
        <taxon>Scolytinae</taxon>
        <taxon>Hypothenemus</taxon>
    </lineage>
</organism>
<evidence type="ECO:0000256" key="5">
    <source>
        <dbReference type="SAM" id="Phobius"/>
    </source>
</evidence>
<dbReference type="AlphaFoldDB" id="A0ABD1FEQ5"/>
<evidence type="ECO:0000313" key="7">
    <source>
        <dbReference type="EMBL" id="KAL1517747.1"/>
    </source>
</evidence>
<dbReference type="SUPFAM" id="SSF49354">
    <property type="entry name" value="PapD-like"/>
    <property type="match status" value="1"/>
</dbReference>
<feature type="transmembrane region" description="Helical" evidence="5">
    <location>
        <begin position="160"/>
        <end position="177"/>
    </location>
</feature>
<evidence type="ECO:0000256" key="4">
    <source>
        <dbReference type="ARBA" id="ARBA00023136"/>
    </source>
</evidence>
<evidence type="ECO:0000313" key="8">
    <source>
        <dbReference type="Proteomes" id="UP001566132"/>
    </source>
</evidence>
<comment type="subcellular location">
    <subcellularLocation>
        <location evidence="1">Membrane</location>
        <topology evidence="1">Multi-pass membrane protein</topology>
    </subcellularLocation>
</comment>
<keyword evidence="2 5" id="KW-0812">Transmembrane</keyword>
<dbReference type="InterPro" id="IPR000535">
    <property type="entry name" value="MSP_dom"/>
</dbReference>
<dbReference type="InterPro" id="IPR008962">
    <property type="entry name" value="PapD-like_sf"/>
</dbReference>